<dbReference type="Pfam" id="PF10124">
    <property type="entry name" value="Mu-like_gpT"/>
    <property type="match status" value="1"/>
</dbReference>
<evidence type="ECO:0000313" key="3">
    <source>
        <dbReference type="Proteomes" id="UP000050471"/>
    </source>
</evidence>
<evidence type="ECO:0000313" key="2">
    <source>
        <dbReference type="EMBL" id="KPN64260.1"/>
    </source>
</evidence>
<accession>A0A0P7KK75</accession>
<dbReference type="OrthoDB" id="9804833at2"/>
<proteinExistence type="predicted"/>
<gene>
    <name evidence="2" type="ORF">AKJ29_16630</name>
</gene>
<dbReference type="RefSeq" id="WP_055188330.1">
    <property type="nucleotide sequence ID" value="NZ_FPBS01000001.1"/>
</dbReference>
<dbReference type="Proteomes" id="UP000050471">
    <property type="component" value="Unassembled WGS sequence"/>
</dbReference>
<dbReference type="AlphaFoldDB" id="A0A0P7KK75"/>
<feature type="domain" description="Bacteriophage Mu GpT" evidence="1">
    <location>
        <begin position="15"/>
        <end position="302"/>
    </location>
</feature>
<protein>
    <recommendedName>
        <fullName evidence="1">Bacteriophage Mu GpT domain-containing protein</fullName>
    </recommendedName>
</protein>
<keyword evidence="3" id="KW-1185">Reference proteome</keyword>
<dbReference type="STRING" id="154981.AKJ29_16630"/>
<organism evidence="2 3">
    <name type="scientific">Aliiroseovarius crassostreae</name>
    <dbReference type="NCBI Taxonomy" id="154981"/>
    <lineage>
        <taxon>Bacteria</taxon>
        <taxon>Pseudomonadati</taxon>
        <taxon>Pseudomonadota</taxon>
        <taxon>Alphaproteobacteria</taxon>
        <taxon>Rhodobacterales</taxon>
        <taxon>Paracoccaceae</taxon>
        <taxon>Aliiroseovarius</taxon>
    </lineage>
</organism>
<dbReference type="EMBL" id="LKBA01000004">
    <property type="protein sequence ID" value="KPN64260.1"/>
    <property type="molecule type" value="Genomic_DNA"/>
</dbReference>
<name>A0A0P7KK75_9RHOB</name>
<sequence length="304" mass="33533">MPVKRHTSVSHAAIAAATTGFKATFQNAFDAIEPTWKKIAEEVTSTTSMETYEWLGAIPGMREWIGERFIHRLTENAYTIKNRKFEGTVAVDRDAIADGKLGTYKIAFKGLGKNAANHPDELVFSALKKGFVARCFDGQNFFDTDHPVLVDGEEVSVSNFQDGAGPAWYLLCTSQAVLPIIYQNREDPELVSHDDPSKSAHTFLNDEILFGAKSRGEAGYSFWQLAFASKAPLTAENFKAARAAMASLKDDTGRPLNIIPNLLVVPPELEDDADEIVKVKRLDNGKDNKNYGKAEVMMTPWLAA</sequence>
<reference evidence="2 3" key="1">
    <citation type="submission" date="2015-09" db="EMBL/GenBank/DDBJ databases">
        <title>Draft genome sequence of Aliiroseovarius crassostreae CV919-312TSm, the causative agent of Roseovarius Oyster Disease (formerly Juvenile Oyster Disease).</title>
        <authorList>
            <person name="Kessner L."/>
            <person name="Spinard E."/>
            <person name="Nelson D."/>
        </authorList>
    </citation>
    <scope>NUCLEOTIDE SEQUENCE [LARGE SCALE GENOMIC DNA]</scope>
    <source>
        <strain evidence="2 3">CV919-312</strain>
    </source>
</reference>
<evidence type="ECO:0000259" key="1">
    <source>
        <dbReference type="Pfam" id="PF10124"/>
    </source>
</evidence>
<dbReference type="InterPro" id="IPR018774">
    <property type="entry name" value="Phage_Mu_GpT"/>
</dbReference>
<comment type="caution">
    <text evidence="2">The sequence shown here is derived from an EMBL/GenBank/DDBJ whole genome shotgun (WGS) entry which is preliminary data.</text>
</comment>